<gene>
    <name evidence="3" type="ORF">AIT66_19525</name>
    <name evidence="2" type="ORF">DNU24_01515</name>
</gene>
<dbReference type="EMBL" id="CP074596">
    <property type="protein sequence ID" value="QVP49475.1"/>
    <property type="molecule type" value="Genomic_DNA"/>
</dbReference>
<evidence type="ECO:0000313" key="3">
    <source>
        <dbReference type="EMBL" id="QVP49475.1"/>
    </source>
</evidence>
<reference evidence="3" key="2">
    <citation type="submission" date="2018-07" db="EMBL/GenBank/DDBJ databases">
        <authorList>
            <consortium name="GenomeTrakr network: Whole genome sequencing for foodborne pathogen traceback"/>
        </authorList>
    </citation>
    <scope>NUCLEOTIDE SEQUENCE</scope>
    <source>
        <strain evidence="3">CFSAN001015</strain>
    </source>
</reference>
<name>A0A5Y3X4E8_SALER</name>
<accession>A0A5Y3X4E8</accession>
<reference evidence="3" key="3">
    <citation type="submission" date="2021-05" db="EMBL/GenBank/DDBJ databases">
        <title>Whole genome PacBio Sequel sequence of Salmonella enterica subsp. enterica.</title>
        <authorList>
            <person name="Hoffmann M."/>
            <person name="Balkey M."/>
            <person name="Luo Y."/>
        </authorList>
    </citation>
    <scope>NUCLEOTIDE SEQUENCE</scope>
    <source>
        <strain evidence="3">CFSAN001015</strain>
    </source>
</reference>
<dbReference type="AlphaFoldDB" id="A0A5Y3X4E8"/>
<dbReference type="InterPro" id="IPR036937">
    <property type="entry name" value="Adhesion_dom_fimbrial_sf"/>
</dbReference>
<evidence type="ECO:0000256" key="1">
    <source>
        <dbReference type="SAM" id="SignalP"/>
    </source>
</evidence>
<reference evidence="2" key="1">
    <citation type="submission" date="2018-06" db="EMBL/GenBank/DDBJ databases">
        <authorList>
            <person name="Ashton P.M."/>
            <person name="Dallman T."/>
            <person name="Nair S."/>
            <person name="De Pinna E."/>
            <person name="Peters T."/>
            <person name="Grant K."/>
        </authorList>
    </citation>
    <scope>NUCLEOTIDE SEQUENCE [LARGE SCALE GENOMIC DNA]</scope>
    <source>
        <strain evidence="2">318584</strain>
    </source>
</reference>
<evidence type="ECO:0000313" key="2">
    <source>
        <dbReference type="EMBL" id="ECJ4504431.1"/>
    </source>
</evidence>
<dbReference type="Proteomes" id="UP000839747">
    <property type="component" value="Unassembled WGS sequence"/>
</dbReference>
<feature type="signal peptide" evidence="1">
    <location>
        <begin position="1"/>
        <end position="23"/>
    </location>
</feature>
<dbReference type="EMBL" id="AAIYKG010000001">
    <property type="protein sequence ID" value="ECJ4504431.1"/>
    <property type="molecule type" value="Genomic_DNA"/>
</dbReference>
<sequence length="192" mass="19956">MKFSTLLTVLPISAVFFCAAVSAAITGTDSVQMTFQAELTSTTCNAQIADAQGVSTNIINYGEVYKSEIAAKSRVVPFKIMFSECSGVTSVNFDIKPGAGGSCSGGASGNAYTAATADGSDSNAAFELWIYGVDQGVELTCGSPFSFMNMSVTAGYLEYDIDSRLVLASGKSVSDVINGDVSAPITIFLSYE</sequence>
<dbReference type="SUPFAM" id="SSF49401">
    <property type="entry name" value="Bacterial adhesins"/>
    <property type="match status" value="1"/>
</dbReference>
<dbReference type="GO" id="GO:0009289">
    <property type="term" value="C:pilus"/>
    <property type="evidence" value="ECO:0007669"/>
    <property type="project" value="InterPro"/>
</dbReference>
<dbReference type="Gene3D" id="2.60.40.1090">
    <property type="entry name" value="Fimbrial-type adhesion domain"/>
    <property type="match status" value="1"/>
</dbReference>
<keyword evidence="1" id="KW-0732">Signal</keyword>
<proteinExistence type="predicted"/>
<feature type="chain" id="PRO_5036375040" evidence="1">
    <location>
        <begin position="24"/>
        <end position="192"/>
    </location>
</feature>
<protein>
    <submittedName>
        <fullName evidence="2">Fimbrial protein</fullName>
    </submittedName>
</protein>
<organism evidence="2">
    <name type="scientific">Salmonella enterica subsp. salamae</name>
    <dbReference type="NCBI Taxonomy" id="59202"/>
    <lineage>
        <taxon>Bacteria</taxon>
        <taxon>Pseudomonadati</taxon>
        <taxon>Pseudomonadota</taxon>
        <taxon>Gammaproteobacteria</taxon>
        <taxon>Enterobacterales</taxon>
        <taxon>Enterobacteriaceae</taxon>
        <taxon>Salmonella</taxon>
    </lineage>
</organism>
<dbReference type="InterPro" id="IPR008966">
    <property type="entry name" value="Adhesion_dom_sf"/>
</dbReference>
<dbReference type="GO" id="GO:0007155">
    <property type="term" value="P:cell adhesion"/>
    <property type="evidence" value="ECO:0007669"/>
    <property type="project" value="InterPro"/>
</dbReference>